<dbReference type="InterPro" id="IPR011033">
    <property type="entry name" value="PRC_barrel-like_sf"/>
</dbReference>
<keyword evidence="4" id="KW-1185">Reference proteome</keyword>
<evidence type="ECO:0000256" key="1">
    <source>
        <dbReference type="SAM" id="SignalP"/>
    </source>
</evidence>
<evidence type="ECO:0000313" key="4">
    <source>
        <dbReference type="Proteomes" id="UP000292859"/>
    </source>
</evidence>
<feature type="chain" id="PRO_5046839174" evidence="1">
    <location>
        <begin position="48"/>
        <end position="213"/>
    </location>
</feature>
<dbReference type="Proteomes" id="UP000292859">
    <property type="component" value="Unassembled WGS sequence"/>
</dbReference>
<reference evidence="3 4" key="1">
    <citation type="submission" date="2019-02" db="EMBL/GenBank/DDBJ databases">
        <authorList>
            <person name="Zhang G."/>
        </authorList>
    </citation>
    <scope>NUCLEOTIDE SEQUENCE [LARGE SCALE GENOMIC DNA]</scope>
    <source>
        <strain evidence="3 4">CMB17</strain>
    </source>
</reference>
<name>A0ABY1YJ41_9RHOB</name>
<dbReference type="Gene3D" id="2.30.30.240">
    <property type="entry name" value="PRC-barrel domain"/>
    <property type="match status" value="1"/>
</dbReference>
<feature type="signal peptide" evidence="1">
    <location>
        <begin position="1"/>
        <end position="47"/>
    </location>
</feature>
<dbReference type="SUPFAM" id="SSF50346">
    <property type="entry name" value="PRC-barrel domain"/>
    <property type="match status" value="2"/>
</dbReference>
<dbReference type="EMBL" id="SIRL01000005">
    <property type="protein sequence ID" value="TBN50487.1"/>
    <property type="molecule type" value="Genomic_DNA"/>
</dbReference>
<protein>
    <submittedName>
        <fullName evidence="3">PRC-barrel domain containing protein</fullName>
    </submittedName>
</protein>
<dbReference type="Pfam" id="PF05239">
    <property type="entry name" value="PRC"/>
    <property type="match status" value="1"/>
</dbReference>
<sequence>MRVFFGTCSACAGCLPATPMGVPMRYMMTKLLTSTALIAMLAGPALAQTATDPATTAPATTEAPMTTETMPAGDAAAMPAGDAAATTAAPMGTDAGFGFMSDPTDMSAETFIGKNLYVAEADVDMNATYTEVDADWDDIGEISDIVLSADGQIKGVLIDIGGFLGLGAKTVAVSMDQLRVIRDGDAENEYFIVFTSNREALEAAPEYEWAERT</sequence>
<keyword evidence="1" id="KW-0732">Signal</keyword>
<evidence type="ECO:0000313" key="3">
    <source>
        <dbReference type="EMBL" id="TBN50487.1"/>
    </source>
</evidence>
<feature type="domain" description="PRC-barrel" evidence="2">
    <location>
        <begin position="135"/>
        <end position="195"/>
    </location>
</feature>
<proteinExistence type="predicted"/>
<evidence type="ECO:0000259" key="2">
    <source>
        <dbReference type="Pfam" id="PF05239"/>
    </source>
</evidence>
<gene>
    <name evidence="3" type="ORF">EYF88_09610</name>
</gene>
<comment type="caution">
    <text evidence="3">The sequence shown here is derived from an EMBL/GenBank/DDBJ whole genome shotgun (WGS) entry which is preliminary data.</text>
</comment>
<dbReference type="InterPro" id="IPR027275">
    <property type="entry name" value="PRC-brl_dom"/>
</dbReference>
<accession>A0ABY1YJ41</accession>
<organism evidence="3 4">
    <name type="scientific">Paracoccus sediminis</name>
    <dbReference type="NCBI Taxonomy" id="1214787"/>
    <lineage>
        <taxon>Bacteria</taxon>
        <taxon>Pseudomonadati</taxon>
        <taxon>Pseudomonadota</taxon>
        <taxon>Alphaproteobacteria</taxon>
        <taxon>Rhodobacterales</taxon>
        <taxon>Paracoccaceae</taxon>
        <taxon>Paracoccus</taxon>
    </lineage>
</organism>